<dbReference type="PANTHER" id="PTHR37538">
    <property type="entry name" value="BTB DOMAIN-CONTAINING PROTEIN"/>
    <property type="match status" value="1"/>
</dbReference>
<proteinExistence type="predicted"/>
<dbReference type="PANTHER" id="PTHR37538:SF1">
    <property type="entry name" value="BTB DOMAIN-CONTAINING PROTEIN"/>
    <property type="match status" value="1"/>
</dbReference>
<gene>
    <name evidence="2" type="ORF">BDV36DRAFT_268072</name>
</gene>
<evidence type="ECO:0000313" key="3">
    <source>
        <dbReference type="Proteomes" id="UP000325395"/>
    </source>
</evidence>
<protein>
    <recommendedName>
        <fullName evidence="4">BTB domain-containing protein</fullName>
    </recommendedName>
</protein>
<sequence>MPMEAAVSREYTQDAPMASDDNIQSGSTSDPEYHDYEGQTVMVLIGLSRRCYTISMSLLDKFPSLYSLLKTNPAPKTHDTFKSLTLPDVDENIGHTLMHYLSTGDFQLRKASCTSDISKRQEYYNQSILAYCTALNYGLCGLQGQAKRFIEVFGPSVYIHDIIDLTRQVYGTVRDDQWYFEHLTARIQAAFDADERIFLEEKFIDGFDETSPLNKFLVRTMARAYHTKLSSLR</sequence>
<name>A0ABQ6W9B0_9EURO</name>
<dbReference type="EMBL" id="ML735803">
    <property type="protein sequence ID" value="KAE8413585.1"/>
    <property type="molecule type" value="Genomic_DNA"/>
</dbReference>
<evidence type="ECO:0000256" key="1">
    <source>
        <dbReference type="SAM" id="MobiDB-lite"/>
    </source>
</evidence>
<reference evidence="2 3" key="1">
    <citation type="submission" date="2019-04" db="EMBL/GenBank/DDBJ databases">
        <authorList>
            <consortium name="DOE Joint Genome Institute"/>
            <person name="Mondo S."/>
            <person name="Kjaerbolling I."/>
            <person name="Vesth T."/>
            <person name="Frisvad J.C."/>
            <person name="Nybo J.L."/>
            <person name="Theobald S."/>
            <person name="Kildgaard S."/>
            <person name="Isbrandt T."/>
            <person name="Kuo A."/>
            <person name="Sato A."/>
            <person name="Lyhne E.K."/>
            <person name="Kogle M.E."/>
            <person name="Wiebenga A."/>
            <person name="Kun R.S."/>
            <person name="Lubbers R.J."/>
            <person name="Makela M.R."/>
            <person name="Barry K."/>
            <person name="Chovatia M."/>
            <person name="Clum A."/>
            <person name="Daum C."/>
            <person name="Haridas S."/>
            <person name="He G."/>
            <person name="LaButti K."/>
            <person name="Lipzen A."/>
            <person name="Riley R."/>
            <person name="Salamov A."/>
            <person name="Simmons B.A."/>
            <person name="Magnuson J.K."/>
            <person name="Henrissat B."/>
            <person name="Mortensen U.H."/>
            <person name="Larsen T.O."/>
            <person name="Devries R.P."/>
            <person name="Grigoriev I.V."/>
            <person name="Machida M."/>
            <person name="Baker S.E."/>
            <person name="Andersen M.R."/>
            <person name="Cantor M.N."/>
            <person name="Hua S.X."/>
        </authorList>
    </citation>
    <scope>NUCLEOTIDE SEQUENCE [LARGE SCALE GENOMIC DNA]</scope>
    <source>
        <strain evidence="2 3">CBS 117616</strain>
    </source>
</reference>
<feature type="compositionally biased region" description="Polar residues" evidence="1">
    <location>
        <begin position="21"/>
        <end position="30"/>
    </location>
</feature>
<evidence type="ECO:0000313" key="2">
    <source>
        <dbReference type="EMBL" id="KAE8413585.1"/>
    </source>
</evidence>
<organism evidence="2 3">
    <name type="scientific">Aspergillus pseudocaelatus</name>
    <dbReference type="NCBI Taxonomy" id="1825620"/>
    <lineage>
        <taxon>Eukaryota</taxon>
        <taxon>Fungi</taxon>
        <taxon>Dikarya</taxon>
        <taxon>Ascomycota</taxon>
        <taxon>Pezizomycotina</taxon>
        <taxon>Eurotiomycetes</taxon>
        <taxon>Eurotiomycetidae</taxon>
        <taxon>Eurotiales</taxon>
        <taxon>Aspergillaceae</taxon>
        <taxon>Aspergillus</taxon>
        <taxon>Aspergillus subgen. Circumdati</taxon>
    </lineage>
</organism>
<accession>A0ABQ6W9B0</accession>
<feature type="region of interest" description="Disordered" evidence="1">
    <location>
        <begin position="1"/>
        <end position="34"/>
    </location>
</feature>
<evidence type="ECO:0008006" key="4">
    <source>
        <dbReference type="Google" id="ProtNLM"/>
    </source>
</evidence>
<dbReference type="Proteomes" id="UP000325395">
    <property type="component" value="Unassembled WGS sequence"/>
</dbReference>
<keyword evidence="3" id="KW-1185">Reference proteome</keyword>